<reference evidence="3" key="1">
    <citation type="journal article" date="2015" name="Nat. Plants">
        <title>Genome expansion of Arabis alpina linked with retrotransposition and reduced symmetric DNA methylation.</title>
        <authorList>
            <person name="Willing E.M."/>
            <person name="Rawat V."/>
            <person name="Mandakova T."/>
            <person name="Maumus F."/>
            <person name="James G.V."/>
            <person name="Nordstroem K.J."/>
            <person name="Becker C."/>
            <person name="Warthmann N."/>
            <person name="Chica C."/>
            <person name="Szarzynska B."/>
            <person name="Zytnicki M."/>
            <person name="Albani M.C."/>
            <person name="Kiefer C."/>
            <person name="Bergonzi S."/>
            <person name="Castaings L."/>
            <person name="Mateos J.L."/>
            <person name="Berns M.C."/>
            <person name="Bujdoso N."/>
            <person name="Piofczyk T."/>
            <person name="de Lorenzo L."/>
            <person name="Barrero-Sicilia C."/>
            <person name="Mateos I."/>
            <person name="Piednoel M."/>
            <person name="Hagmann J."/>
            <person name="Chen-Min-Tao R."/>
            <person name="Iglesias-Fernandez R."/>
            <person name="Schuster S.C."/>
            <person name="Alonso-Blanco C."/>
            <person name="Roudier F."/>
            <person name="Carbonero P."/>
            <person name="Paz-Ares J."/>
            <person name="Davis S.J."/>
            <person name="Pecinka A."/>
            <person name="Quesneville H."/>
            <person name="Colot V."/>
            <person name="Lysak M.A."/>
            <person name="Weigel D."/>
            <person name="Coupland G."/>
            <person name="Schneeberger K."/>
        </authorList>
    </citation>
    <scope>NUCLEOTIDE SEQUENCE [LARGE SCALE GENOMIC DNA]</scope>
    <source>
        <strain evidence="3">cv. Pajares</strain>
    </source>
</reference>
<dbReference type="OrthoDB" id="1080524at2759"/>
<sequence>MSATYIHASVGLFWDTVACPIFDTLCIDSASNNMCTALKNSSYRGEPRNSNVKAEGSEFERMRKITLDMYLFVLEHPDSVVMFVCGDMSRRLSYVNELSELETEQNKLIAKKAYRGYYIDLPERYSNFEDEDKADEDKAKLETLPPPDQSSKESTQTEEDECMEPCSVCKVAKL</sequence>
<accession>A0A087GD53</accession>
<organism evidence="2 3">
    <name type="scientific">Arabis alpina</name>
    <name type="common">Alpine rock-cress</name>
    <dbReference type="NCBI Taxonomy" id="50452"/>
    <lineage>
        <taxon>Eukaryota</taxon>
        <taxon>Viridiplantae</taxon>
        <taxon>Streptophyta</taxon>
        <taxon>Embryophyta</taxon>
        <taxon>Tracheophyta</taxon>
        <taxon>Spermatophyta</taxon>
        <taxon>Magnoliopsida</taxon>
        <taxon>eudicotyledons</taxon>
        <taxon>Gunneridae</taxon>
        <taxon>Pentapetalae</taxon>
        <taxon>rosids</taxon>
        <taxon>malvids</taxon>
        <taxon>Brassicales</taxon>
        <taxon>Brassicaceae</taxon>
        <taxon>Arabideae</taxon>
        <taxon>Arabis</taxon>
    </lineage>
</organism>
<evidence type="ECO:0000313" key="2">
    <source>
        <dbReference type="EMBL" id="KFK27805.1"/>
    </source>
</evidence>
<dbReference type="Gramene" id="KFK27805">
    <property type="protein sequence ID" value="KFK27805"/>
    <property type="gene ID" value="AALP_AA8G431400"/>
</dbReference>
<evidence type="ECO:0000256" key="1">
    <source>
        <dbReference type="SAM" id="MobiDB-lite"/>
    </source>
</evidence>
<protein>
    <submittedName>
        <fullName evidence="2">Uncharacterized protein</fullName>
    </submittedName>
</protein>
<name>A0A087GD53_ARAAL</name>
<gene>
    <name evidence="2" type="ordered locus">AALP_Aa8g431400</name>
</gene>
<feature type="region of interest" description="Disordered" evidence="1">
    <location>
        <begin position="129"/>
        <end position="166"/>
    </location>
</feature>
<keyword evidence="3" id="KW-1185">Reference proteome</keyword>
<dbReference type="EMBL" id="CM002876">
    <property type="protein sequence ID" value="KFK27805.1"/>
    <property type="molecule type" value="Genomic_DNA"/>
</dbReference>
<evidence type="ECO:0000313" key="3">
    <source>
        <dbReference type="Proteomes" id="UP000029120"/>
    </source>
</evidence>
<proteinExistence type="predicted"/>
<dbReference type="AlphaFoldDB" id="A0A087GD53"/>
<dbReference type="Proteomes" id="UP000029120">
    <property type="component" value="Chromosome 8"/>
</dbReference>